<dbReference type="CDD" id="cd00075">
    <property type="entry name" value="HATPase"/>
    <property type="match status" value="1"/>
</dbReference>
<comment type="subcellular location">
    <subcellularLocation>
        <location evidence="2">Cell membrane</location>
        <topology evidence="2">Multi-pass membrane protein</topology>
    </subcellularLocation>
</comment>
<evidence type="ECO:0000256" key="12">
    <source>
        <dbReference type="ARBA" id="ARBA00023136"/>
    </source>
</evidence>
<dbReference type="Pfam" id="PF13492">
    <property type="entry name" value="GAF_3"/>
    <property type="match status" value="1"/>
</dbReference>
<dbReference type="STRING" id="521098.Aaci_0250"/>
<evidence type="ECO:0000256" key="3">
    <source>
        <dbReference type="ARBA" id="ARBA00012438"/>
    </source>
</evidence>
<dbReference type="Pfam" id="PF00512">
    <property type="entry name" value="HisKA"/>
    <property type="match status" value="1"/>
</dbReference>
<feature type="transmembrane region" description="Helical" evidence="13">
    <location>
        <begin position="78"/>
        <end position="104"/>
    </location>
</feature>
<dbReference type="HOGENOM" id="CLU_000445_89_5_9"/>
<dbReference type="InterPro" id="IPR003018">
    <property type="entry name" value="GAF"/>
</dbReference>
<evidence type="ECO:0000256" key="4">
    <source>
        <dbReference type="ARBA" id="ARBA00022553"/>
    </source>
</evidence>
<evidence type="ECO:0000256" key="6">
    <source>
        <dbReference type="ARBA" id="ARBA00022692"/>
    </source>
</evidence>
<reference evidence="16" key="1">
    <citation type="submission" date="2009-09" db="EMBL/GenBank/DDBJ databases">
        <title>The complete chromosome of Alicyclobacillus acidocaldarius subsp. acidocaldarius DSM 446.</title>
        <authorList>
            <consortium name="US DOE Joint Genome Institute (JGI-PGF)"/>
            <person name="Lucas S."/>
            <person name="Copeland A."/>
            <person name="Lapidus A."/>
            <person name="Glavina del Rio T."/>
            <person name="Dalin E."/>
            <person name="Tice H."/>
            <person name="Bruce D."/>
            <person name="Goodwin L."/>
            <person name="Pitluck S."/>
            <person name="Kyrpides N."/>
            <person name="Mavromatis K."/>
            <person name="Ivanova N."/>
            <person name="Ovchinnikova G."/>
            <person name="Chertkov O."/>
            <person name="Sims D."/>
            <person name="Brettin T."/>
            <person name="Detter J.C."/>
            <person name="Han C."/>
            <person name="Larimer F."/>
            <person name="Land M."/>
            <person name="Hauser L."/>
            <person name="Markowitz V."/>
            <person name="Cheng J.-F."/>
            <person name="Hugenholtz P."/>
            <person name="Woyke T."/>
            <person name="Wu D."/>
            <person name="Pukall R."/>
            <person name="Klenk H.-P."/>
            <person name="Eisen J.A."/>
        </authorList>
    </citation>
    <scope>NUCLEOTIDE SEQUENCE [LARGE SCALE GENOMIC DNA]</scope>
    <source>
        <strain evidence="16">ATCC 27009 / DSM 446 / BCRC 14685 / JCM 5260 / KCTC 1825 / NBRC 15652 / NCIMB 11725 / NRRL B-14509 / 104-IA</strain>
    </source>
</reference>
<feature type="transmembrane region" description="Helical" evidence="13">
    <location>
        <begin position="46"/>
        <end position="66"/>
    </location>
</feature>
<sequence>MRHARRTEWMRVRFTPKWQILRVNWPTWWQEGRQGETALPRPARAVWAYAAVCGMDALLTGLVFLLDFHYDRVNIAMLYLIPVVVASGVYGLWPGVFAACLGLMSFDFFFVPPIFSYAVSDLRFLVSFAVFLVVAITTAGLASSMRRRAEEASQRARIAQTLFRMSRALTAAMDEARVVQTALEQVRDLLNTHAYIALKRPHGYDLRALQGDEADPVIDRQVLDWVLRHGDLASFGSKSHGQAAFLYVPIRAQDEVYGAFIVGEPGQFRLATRGEIVDILRAMASLVAIALSRIASEERARLADIAAESERIRTAILNSISHELRTPITTMLGAAEALLDPGASLDPADRRELVLTLRNSALRMNRLVTNLIGMARIEGGMLVLNRRPTDLADVIRSALHEVAELTADHPVRVRAPHPSPIAEVDETLFQQAVVNLLSNAAKYSPPGAPTDVTLASCGTEATLEVRDYGIGISDDEIDRVFDKFYRSQRVNKIPGTGLGLAIVRAVVEAHGGHIEVERMNPGTAFHIRLAARPAPKEAENR</sequence>
<dbReference type="PROSITE" id="PS50109">
    <property type="entry name" value="HIS_KIN"/>
    <property type="match status" value="1"/>
</dbReference>
<dbReference type="SUPFAM" id="SSF55781">
    <property type="entry name" value="GAF domain-like"/>
    <property type="match status" value="1"/>
</dbReference>
<keyword evidence="8 15" id="KW-0418">Kinase</keyword>
<dbReference type="Proteomes" id="UP000001917">
    <property type="component" value="Chromosome"/>
</dbReference>
<dbReference type="EC" id="2.7.13.3" evidence="3"/>
<dbReference type="FunFam" id="3.30.565.10:FF:000006">
    <property type="entry name" value="Sensor histidine kinase WalK"/>
    <property type="match status" value="1"/>
</dbReference>
<dbReference type="PANTHER" id="PTHR45569:SF1">
    <property type="entry name" value="SENSOR PROTEIN KDPD"/>
    <property type="match status" value="1"/>
</dbReference>
<evidence type="ECO:0000256" key="7">
    <source>
        <dbReference type="ARBA" id="ARBA00022741"/>
    </source>
</evidence>
<keyword evidence="6 13" id="KW-0812">Transmembrane</keyword>
<dbReference type="Gene3D" id="1.20.120.620">
    <property type="entry name" value="Backbone structure of the membrane domain of e. Coli histidine kinase receptor kdpd"/>
    <property type="match status" value="1"/>
</dbReference>
<reference evidence="15 16" key="2">
    <citation type="journal article" date="2010" name="Stand. Genomic Sci.">
        <title>Complete genome sequence of Alicyclobacillus acidocaldarius type strain (104-IA).</title>
        <authorList>
            <person name="Mavromatis K."/>
            <person name="Sikorski J."/>
            <person name="Lapidus A."/>
            <person name="Glavina Del Rio T."/>
            <person name="Copeland A."/>
            <person name="Tice H."/>
            <person name="Cheng J.F."/>
            <person name="Lucas S."/>
            <person name="Chen F."/>
            <person name="Nolan M."/>
            <person name="Bruce D."/>
            <person name="Goodwin L."/>
            <person name="Pitluck S."/>
            <person name="Ivanova N."/>
            <person name="Ovchinnikova G."/>
            <person name="Pati A."/>
            <person name="Chen A."/>
            <person name="Palaniappan K."/>
            <person name="Land M."/>
            <person name="Hauser L."/>
            <person name="Chang Y.J."/>
            <person name="Jeffries C.D."/>
            <person name="Chain P."/>
            <person name="Meincke L."/>
            <person name="Sims D."/>
            <person name="Chertkov O."/>
            <person name="Han C."/>
            <person name="Brettin T."/>
            <person name="Detter J.C."/>
            <person name="Wahrenburg C."/>
            <person name="Rohde M."/>
            <person name="Pukall R."/>
            <person name="Goker M."/>
            <person name="Bristow J."/>
            <person name="Eisen J.A."/>
            <person name="Markowitz V."/>
            <person name="Hugenholtz P."/>
            <person name="Klenk H.P."/>
            <person name="Kyrpides N.C."/>
        </authorList>
    </citation>
    <scope>NUCLEOTIDE SEQUENCE [LARGE SCALE GENOMIC DNA]</scope>
    <source>
        <strain evidence="16">ATCC 27009 / DSM 446 / BCRC 14685 / JCM 5260 / KCTC 1825 / NBRC 15652 / NCIMB 11725 / NRRL B-14509 / 104-IA</strain>
    </source>
</reference>
<dbReference type="EMBL" id="CP001727">
    <property type="protein sequence ID" value="ACV57312.1"/>
    <property type="molecule type" value="Genomic_DNA"/>
</dbReference>
<dbReference type="CDD" id="cd00082">
    <property type="entry name" value="HisKA"/>
    <property type="match status" value="1"/>
</dbReference>
<keyword evidence="9" id="KW-0067">ATP-binding</keyword>
<dbReference type="InterPro" id="IPR004358">
    <property type="entry name" value="Sig_transdc_His_kin-like_C"/>
</dbReference>
<comment type="catalytic activity">
    <reaction evidence="1">
        <text>ATP + protein L-histidine = ADP + protein N-phospho-L-histidine.</text>
        <dbReference type="EC" id="2.7.13.3"/>
    </reaction>
</comment>
<keyword evidence="7" id="KW-0547">Nucleotide-binding</keyword>
<dbReference type="InterPro" id="IPR025201">
    <property type="entry name" value="KdpD_TM"/>
</dbReference>
<keyword evidence="5" id="KW-0808">Transferase</keyword>
<organism evidence="15 16">
    <name type="scientific">Alicyclobacillus acidocaldarius subsp. acidocaldarius (strain ATCC 27009 / DSM 446 / BCRC 14685 / JCM 5260 / KCTC 1825 / NBRC 15652 / NCIMB 11725 / NRRL B-14509 / 104-IA)</name>
    <name type="common">Bacillus acidocaldarius</name>
    <dbReference type="NCBI Taxonomy" id="521098"/>
    <lineage>
        <taxon>Bacteria</taxon>
        <taxon>Bacillati</taxon>
        <taxon>Bacillota</taxon>
        <taxon>Bacilli</taxon>
        <taxon>Bacillales</taxon>
        <taxon>Alicyclobacillaceae</taxon>
        <taxon>Alicyclobacillus</taxon>
    </lineage>
</organism>
<keyword evidence="11" id="KW-0902">Two-component regulatory system</keyword>
<evidence type="ECO:0000259" key="14">
    <source>
        <dbReference type="PROSITE" id="PS50109"/>
    </source>
</evidence>
<evidence type="ECO:0000256" key="2">
    <source>
        <dbReference type="ARBA" id="ARBA00004651"/>
    </source>
</evidence>
<accession>C8WRA7</accession>
<feature type="domain" description="Histidine kinase" evidence="14">
    <location>
        <begin position="319"/>
        <end position="533"/>
    </location>
</feature>
<protein>
    <recommendedName>
        <fullName evidence="3">histidine kinase</fullName>
        <ecNumber evidence="3">2.7.13.3</ecNumber>
    </recommendedName>
</protein>
<dbReference type="GO" id="GO:0005524">
    <property type="term" value="F:ATP binding"/>
    <property type="evidence" value="ECO:0007669"/>
    <property type="project" value="UniProtKB-KW"/>
</dbReference>
<dbReference type="Gene3D" id="3.30.450.40">
    <property type="match status" value="1"/>
</dbReference>
<evidence type="ECO:0000256" key="10">
    <source>
        <dbReference type="ARBA" id="ARBA00022989"/>
    </source>
</evidence>
<dbReference type="KEGG" id="aac:Aaci_0250"/>
<dbReference type="Gene3D" id="3.30.565.10">
    <property type="entry name" value="Histidine kinase-like ATPase, C-terminal domain"/>
    <property type="match status" value="1"/>
</dbReference>
<dbReference type="InterPro" id="IPR029016">
    <property type="entry name" value="GAF-like_dom_sf"/>
</dbReference>
<keyword evidence="10 13" id="KW-1133">Transmembrane helix</keyword>
<evidence type="ECO:0000256" key="1">
    <source>
        <dbReference type="ARBA" id="ARBA00000085"/>
    </source>
</evidence>
<keyword evidence="16" id="KW-1185">Reference proteome</keyword>
<dbReference type="eggNOG" id="COG2205">
    <property type="taxonomic scope" value="Bacteria"/>
</dbReference>
<dbReference type="Pfam" id="PF02518">
    <property type="entry name" value="HATPase_c"/>
    <property type="match status" value="1"/>
</dbReference>
<dbReference type="InterPro" id="IPR036890">
    <property type="entry name" value="HATPase_C_sf"/>
</dbReference>
<dbReference type="SUPFAM" id="SSF55874">
    <property type="entry name" value="ATPase domain of HSP90 chaperone/DNA topoisomerase II/histidine kinase"/>
    <property type="match status" value="1"/>
</dbReference>
<dbReference type="SMART" id="SM00388">
    <property type="entry name" value="HisKA"/>
    <property type="match status" value="1"/>
</dbReference>
<evidence type="ECO:0000256" key="5">
    <source>
        <dbReference type="ARBA" id="ARBA00022679"/>
    </source>
</evidence>
<dbReference type="Pfam" id="PF13493">
    <property type="entry name" value="DUF4118"/>
    <property type="match status" value="1"/>
</dbReference>
<keyword evidence="4" id="KW-0597">Phosphoprotein</keyword>
<evidence type="ECO:0000256" key="9">
    <source>
        <dbReference type="ARBA" id="ARBA00022840"/>
    </source>
</evidence>
<dbReference type="PRINTS" id="PR00344">
    <property type="entry name" value="BCTRLSENSOR"/>
</dbReference>
<name>C8WRA7_ALIAD</name>
<dbReference type="Gene3D" id="1.10.287.130">
    <property type="match status" value="1"/>
</dbReference>
<feature type="transmembrane region" description="Helical" evidence="13">
    <location>
        <begin position="124"/>
        <end position="145"/>
    </location>
</feature>
<dbReference type="GO" id="GO:0000155">
    <property type="term" value="F:phosphorelay sensor kinase activity"/>
    <property type="evidence" value="ECO:0007669"/>
    <property type="project" value="InterPro"/>
</dbReference>
<dbReference type="InterPro" id="IPR036097">
    <property type="entry name" value="HisK_dim/P_sf"/>
</dbReference>
<dbReference type="InterPro" id="IPR005467">
    <property type="entry name" value="His_kinase_dom"/>
</dbReference>
<dbReference type="InterPro" id="IPR003661">
    <property type="entry name" value="HisK_dim/P_dom"/>
</dbReference>
<proteinExistence type="predicted"/>
<evidence type="ECO:0000313" key="16">
    <source>
        <dbReference type="Proteomes" id="UP000001917"/>
    </source>
</evidence>
<dbReference type="SUPFAM" id="SSF47384">
    <property type="entry name" value="Homodimeric domain of signal transducing histidine kinase"/>
    <property type="match status" value="1"/>
</dbReference>
<dbReference type="RefSeq" id="WP_012809687.1">
    <property type="nucleotide sequence ID" value="NC_013205.1"/>
</dbReference>
<evidence type="ECO:0000313" key="15">
    <source>
        <dbReference type="EMBL" id="ACV57312.1"/>
    </source>
</evidence>
<dbReference type="SMART" id="SM00387">
    <property type="entry name" value="HATPase_c"/>
    <property type="match status" value="1"/>
</dbReference>
<dbReference type="InterPro" id="IPR038318">
    <property type="entry name" value="KdpD_sf"/>
</dbReference>
<evidence type="ECO:0000256" key="8">
    <source>
        <dbReference type="ARBA" id="ARBA00022777"/>
    </source>
</evidence>
<evidence type="ECO:0000256" key="11">
    <source>
        <dbReference type="ARBA" id="ARBA00023012"/>
    </source>
</evidence>
<dbReference type="InterPro" id="IPR003594">
    <property type="entry name" value="HATPase_dom"/>
</dbReference>
<dbReference type="PANTHER" id="PTHR45569">
    <property type="entry name" value="SENSOR PROTEIN KDPD"/>
    <property type="match status" value="1"/>
</dbReference>
<gene>
    <name evidence="15" type="ordered locus">Aaci_0250</name>
</gene>
<keyword evidence="12 13" id="KW-0472">Membrane</keyword>
<evidence type="ECO:0000256" key="13">
    <source>
        <dbReference type="SAM" id="Phobius"/>
    </source>
</evidence>
<dbReference type="AlphaFoldDB" id="C8WRA7"/>
<dbReference type="GO" id="GO:0005886">
    <property type="term" value="C:plasma membrane"/>
    <property type="evidence" value="ECO:0007669"/>
    <property type="project" value="UniProtKB-SubCell"/>
</dbReference>
<dbReference type="InterPro" id="IPR052023">
    <property type="entry name" value="Histidine_kinase_KdpD"/>
</dbReference>